<dbReference type="SMART" id="SM00438">
    <property type="entry name" value="ZnF_NFX"/>
    <property type="match status" value="9"/>
</dbReference>
<accession>A0A0P4W2Z0</accession>
<comment type="similarity">
    <text evidence="1">Belongs to the NFX1 family.</text>
</comment>
<evidence type="ECO:0000256" key="3">
    <source>
        <dbReference type="ARBA" id="ARBA00022737"/>
    </source>
</evidence>
<dbReference type="CDD" id="cd16697">
    <property type="entry name" value="RING-CH-C4HC3_NFXL1"/>
    <property type="match status" value="1"/>
</dbReference>
<sequence>MGDRGTGRGRGRGKRGERGAWGGSKNEQKITTPRDGFWAWNSTGPGRNPQREVERVSAPPVAKKEEKNKPGERKFAEACQKIQESVERYLERHDLVQDTDEDEDEDDLEEGAIIDRVYQSYGQGADGRTQQYLQEAVKSGTLVCLICIDGIKRLDPIWNCGECYSSFHIQCIQKWAKDSIFQMSEVQVDSALDPRAVQSMSNLSWCCPKCRSQYSQRAIPTRYLCFCGKATDPKFDPWLPPHSCGEICGRKLKPLCGHSCLLLCHPGPCPPCPKNVSNSCHCGQQPPKTRRCSTKTWSCGQPCGHTLSCGQHSCQEPCHPEDCSPCPRKSMQPCSCGASTQLRECAQPVWHCDKVCNKQHSCGHHYCQQVCHKGKCGPCPSSGLRTCPCGKTSHTLPCTQEIPSCGDTCGKELACGVHLCAERCHKGACPTCLQFRVKQCRCGAREKETACSKELVCELKCKNLRDCGRHTCSRKCCVGDCPRCEQQCGRTLGCRTHRCGSRCHQGPCYPCSITHTLTCRCGKTSITVPCGIHKTARPPRCSQPCRRPPDCHHPERKKHKCHQGACPPCSMVCGLELSCGHKCPHSCHHAVPVKVVDNKKRAGPWEPIVAPHIEIQKQPCPPCQVPVPTTCFGHHETPDWPCSDLRPYSCGRKCGRELACTNHTCQRECHTVEDAPDSVKAGTSCAPCEALCSKPRPEGCTHECGKPCHPGKCSTCKQLVKTKCHCTLTFLYLACHSFTSGTPEQKEAMQSCKNQCNKLVSCGHRCSKECHSGPCSEAQDCHKRVTIRCACKRLRKEYPCPLVTSGKVKLECDGICAIKLEEKRKAQEEEERRKLEEEHARQRKEVEEFERKLEGRKHRRRNRHQMEPEVEPSLWQKQSRLLLGAAIVVALAGFTFYLLTSDD</sequence>
<keyword evidence="8" id="KW-0472">Membrane</keyword>
<feature type="region of interest" description="Disordered" evidence="7">
    <location>
        <begin position="1"/>
        <end position="75"/>
    </location>
</feature>
<dbReference type="Pfam" id="PF01422">
    <property type="entry name" value="zf-NF-X1"/>
    <property type="match status" value="10"/>
</dbReference>
<evidence type="ECO:0000259" key="9">
    <source>
        <dbReference type="PROSITE" id="PS50016"/>
    </source>
</evidence>
<feature type="transmembrane region" description="Helical" evidence="8">
    <location>
        <begin position="881"/>
        <end position="899"/>
    </location>
</feature>
<dbReference type="PROSITE" id="PS50016">
    <property type="entry name" value="ZF_PHD_2"/>
    <property type="match status" value="1"/>
</dbReference>
<name>A0A0P4W2Z0_SCYOL</name>
<dbReference type="InterPro" id="IPR034078">
    <property type="entry name" value="NFX1_fam"/>
</dbReference>
<feature type="compositionally biased region" description="Basic and acidic residues" evidence="7">
    <location>
        <begin position="62"/>
        <end position="75"/>
    </location>
</feature>
<evidence type="ECO:0000256" key="8">
    <source>
        <dbReference type="SAM" id="Phobius"/>
    </source>
</evidence>
<reference evidence="10" key="1">
    <citation type="submission" date="2015-09" db="EMBL/GenBank/DDBJ databases">
        <title>Scylla olivacea transcriptome.</title>
        <authorList>
            <person name="Ikhwanuddin M."/>
        </authorList>
    </citation>
    <scope>NUCLEOTIDE SEQUENCE</scope>
</reference>
<evidence type="ECO:0000256" key="7">
    <source>
        <dbReference type="SAM" id="MobiDB-lite"/>
    </source>
</evidence>
<protein>
    <recommendedName>
        <fullName evidence="9">PHD-type domain-containing protein</fullName>
    </recommendedName>
</protein>
<evidence type="ECO:0000313" key="10">
    <source>
        <dbReference type="EMBL" id="JAI59386.1"/>
    </source>
</evidence>
<dbReference type="EMBL" id="GDRN01096167">
    <property type="protein sequence ID" value="JAI59388.1"/>
    <property type="molecule type" value="Transcribed_RNA"/>
</dbReference>
<feature type="region of interest" description="Disordered" evidence="7">
    <location>
        <begin position="846"/>
        <end position="871"/>
    </location>
</feature>
<dbReference type="EMBL" id="GDRN01096169">
    <property type="protein sequence ID" value="JAI59386.1"/>
    <property type="molecule type" value="Transcribed_RNA"/>
</dbReference>
<dbReference type="EMBL" id="GDRN01096166">
    <property type="protein sequence ID" value="JAI59389.1"/>
    <property type="molecule type" value="Transcribed_RNA"/>
</dbReference>
<evidence type="ECO:0000256" key="2">
    <source>
        <dbReference type="ARBA" id="ARBA00022723"/>
    </source>
</evidence>
<evidence type="ECO:0000256" key="6">
    <source>
        <dbReference type="PROSITE-ProRule" id="PRU00146"/>
    </source>
</evidence>
<organism evidence="10">
    <name type="scientific">Scylla olivacea</name>
    <name type="common">Orange mud crab</name>
    <name type="synonym">Cancer olivacea</name>
    <dbReference type="NCBI Taxonomy" id="85551"/>
    <lineage>
        <taxon>Eukaryota</taxon>
        <taxon>Metazoa</taxon>
        <taxon>Ecdysozoa</taxon>
        <taxon>Arthropoda</taxon>
        <taxon>Crustacea</taxon>
        <taxon>Multicrustacea</taxon>
        <taxon>Malacostraca</taxon>
        <taxon>Eumalacostraca</taxon>
        <taxon>Eucarida</taxon>
        <taxon>Decapoda</taxon>
        <taxon>Pleocyemata</taxon>
        <taxon>Brachyura</taxon>
        <taxon>Eubrachyura</taxon>
        <taxon>Portunoidea</taxon>
        <taxon>Portunidae</taxon>
        <taxon>Portuninae</taxon>
        <taxon>Scylla</taxon>
    </lineage>
</organism>
<dbReference type="InterPro" id="IPR019787">
    <property type="entry name" value="Znf_PHD-finger"/>
</dbReference>
<keyword evidence="8" id="KW-0812">Transmembrane</keyword>
<dbReference type="InterPro" id="IPR000967">
    <property type="entry name" value="Znf_NFX1"/>
</dbReference>
<evidence type="ECO:0000256" key="5">
    <source>
        <dbReference type="ARBA" id="ARBA00022833"/>
    </source>
</evidence>
<evidence type="ECO:0000256" key="4">
    <source>
        <dbReference type="ARBA" id="ARBA00022771"/>
    </source>
</evidence>
<keyword evidence="4 6" id="KW-0863">Zinc-finger</keyword>
<dbReference type="GO" id="GO:0008270">
    <property type="term" value="F:zinc ion binding"/>
    <property type="evidence" value="ECO:0007669"/>
    <property type="project" value="UniProtKB-KW"/>
</dbReference>
<keyword evidence="3" id="KW-0677">Repeat</keyword>
<dbReference type="GO" id="GO:0000977">
    <property type="term" value="F:RNA polymerase II transcription regulatory region sequence-specific DNA binding"/>
    <property type="evidence" value="ECO:0007669"/>
    <property type="project" value="TreeGrafter"/>
</dbReference>
<dbReference type="GO" id="GO:0005634">
    <property type="term" value="C:nucleus"/>
    <property type="evidence" value="ECO:0007669"/>
    <property type="project" value="InterPro"/>
</dbReference>
<dbReference type="AlphaFoldDB" id="A0A0P4W2Z0"/>
<keyword evidence="8" id="KW-1133">Transmembrane helix</keyword>
<evidence type="ECO:0000256" key="1">
    <source>
        <dbReference type="ARBA" id="ARBA00007269"/>
    </source>
</evidence>
<dbReference type="CDD" id="cd06008">
    <property type="entry name" value="NF-X1-zinc-finger"/>
    <property type="match status" value="4"/>
</dbReference>
<dbReference type="PANTHER" id="PTHR12360:SF1">
    <property type="entry name" value="NF-X1-TYPE ZINC FINGER PROTEIN NFXL1"/>
    <property type="match status" value="1"/>
</dbReference>
<dbReference type="GO" id="GO:0000981">
    <property type="term" value="F:DNA-binding transcription factor activity, RNA polymerase II-specific"/>
    <property type="evidence" value="ECO:0007669"/>
    <property type="project" value="TreeGrafter"/>
</dbReference>
<keyword evidence="5" id="KW-0862">Zinc</keyword>
<feature type="domain" description="PHD-type" evidence="9">
    <location>
        <begin position="141"/>
        <end position="213"/>
    </location>
</feature>
<feature type="compositionally biased region" description="Basic residues" evidence="7">
    <location>
        <begin position="854"/>
        <end position="863"/>
    </location>
</feature>
<proteinExistence type="inferred from homology"/>
<keyword evidence="2" id="KW-0479">Metal-binding</keyword>
<dbReference type="PANTHER" id="PTHR12360">
    <property type="entry name" value="NUCLEAR TRANSCRIPTION FACTOR, X-BOX BINDING 1 NFX1"/>
    <property type="match status" value="1"/>
</dbReference>